<dbReference type="Proteomes" id="UP000462212">
    <property type="component" value="Unassembled WGS sequence"/>
</dbReference>
<gene>
    <name evidence="4" type="ORF">LSUB1_G001625</name>
</gene>
<evidence type="ECO:0000313" key="4">
    <source>
        <dbReference type="EMBL" id="TVY43001.1"/>
    </source>
</evidence>
<feature type="chain" id="PRO_5034184029" evidence="3">
    <location>
        <begin position="22"/>
        <end position="379"/>
    </location>
</feature>
<keyword evidence="5" id="KW-1185">Reference proteome</keyword>
<accession>A0A8H8RY18</accession>
<evidence type="ECO:0000256" key="2">
    <source>
        <dbReference type="SAM" id="Phobius"/>
    </source>
</evidence>
<keyword evidence="2" id="KW-1133">Transmembrane helix</keyword>
<feature type="region of interest" description="Disordered" evidence="1">
    <location>
        <begin position="271"/>
        <end position="379"/>
    </location>
</feature>
<evidence type="ECO:0000256" key="1">
    <source>
        <dbReference type="SAM" id="MobiDB-lite"/>
    </source>
</evidence>
<feature type="compositionally biased region" description="Polar residues" evidence="1">
    <location>
        <begin position="352"/>
        <end position="363"/>
    </location>
</feature>
<keyword evidence="2" id="KW-0472">Membrane</keyword>
<reference evidence="4 5" key="1">
    <citation type="submission" date="2018-05" db="EMBL/GenBank/DDBJ databases">
        <title>Genome sequencing and assembly of the regulated plant pathogen Lachnellula willkommii and related sister species for the development of diagnostic species identification markers.</title>
        <authorList>
            <person name="Giroux E."/>
            <person name="Bilodeau G."/>
        </authorList>
    </citation>
    <scope>NUCLEOTIDE SEQUENCE [LARGE SCALE GENOMIC DNA]</scope>
    <source>
        <strain evidence="4 5">CBS 197.66</strain>
    </source>
</reference>
<dbReference type="PROSITE" id="PS51257">
    <property type="entry name" value="PROKAR_LIPOPROTEIN"/>
    <property type="match status" value="1"/>
</dbReference>
<keyword evidence="2" id="KW-0812">Transmembrane</keyword>
<evidence type="ECO:0000256" key="3">
    <source>
        <dbReference type="SAM" id="SignalP"/>
    </source>
</evidence>
<evidence type="ECO:0000313" key="5">
    <source>
        <dbReference type="Proteomes" id="UP000462212"/>
    </source>
</evidence>
<dbReference type="EMBL" id="QGMJ01000078">
    <property type="protein sequence ID" value="TVY43001.1"/>
    <property type="molecule type" value="Genomic_DNA"/>
</dbReference>
<name>A0A8H8RY18_9HELO</name>
<keyword evidence="3" id="KW-0732">Signal</keyword>
<feature type="signal peptide" evidence="3">
    <location>
        <begin position="1"/>
        <end position="21"/>
    </location>
</feature>
<comment type="caution">
    <text evidence="4">The sequence shown here is derived from an EMBL/GenBank/DDBJ whole genome shotgun (WGS) entry which is preliminary data.</text>
</comment>
<organism evidence="4 5">
    <name type="scientific">Lachnellula subtilissima</name>
    <dbReference type="NCBI Taxonomy" id="602034"/>
    <lineage>
        <taxon>Eukaryota</taxon>
        <taxon>Fungi</taxon>
        <taxon>Dikarya</taxon>
        <taxon>Ascomycota</taxon>
        <taxon>Pezizomycotina</taxon>
        <taxon>Leotiomycetes</taxon>
        <taxon>Helotiales</taxon>
        <taxon>Lachnaceae</taxon>
        <taxon>Lachnellula</taxon>
    </lineage>
</organism>
<dbReference type="OrthoDB" id="4499262at2759"/>
<proteinExistence type="predicted"/>
<sequence length="379" mass="38023">MPARHVLPVAIAFALLSSACAQYGAMDMPAGLSPRRYLGGLEGRDTGQCAQANSHNCVEVNQTDACCPNSQYCIINTTGSVGCCAIGSNCGIECGSSAYICTTTVTNSGTATPTQACCPRKCTGTSQFPCASSLGGGCCSYGWMCQTGASQCVSTAAPTSDPVVSVSTVASGCSAANQFACASSLGGGCCGLGQQCVTSETGNFCSATGSVMLTRTGSGGLIATAVPKPSEGKGLSTGAKAGIGVGVSLGALLIISAVMWFFLVHRHRARQSEGASGPPAMSQSSGGMNGGPVMRPSPGRSQPSDYFGPAAASGPFTEDQHSTAMSPGSNRGVPTLPQSPNDIAAPVEIDSRSQSNVTTSGVFNYQKKEGPSNPSIELP</sequence>
<protein>
    <submittedName>
        <fullName evidence="4">Uncharacterized protein</fullName>
    </submittedName>
</protein>
<dbReference type="AlphaFoldDB" id="A0A8H8RY18"/>
<feature type="transmembrane region" description="Helical" evidence="2">
    <location>
        <begin position="241"/>
        <end position="263"/>
    </location>
</feature>